<evidence type="ECO:0000256" key="8">
    <source>
        <dbReference type="ARBA" id="ARBA00023027"/>
    </source>
</evidence>
<evidence type="ECO:0000256" key="3">
    <source>
        <dbReference type="ARBA" id="ARBA00009463"/>
    </source>
</evidence>
<dbReference type="InterPro" id="IPR013328">
    <property type="entry name" value="6PGD_dom2"/>
</dbReference>
<feature type="domain" description="3-hydroxyacyl-CoA dehydrogenase C-terminal" evidence="12">
    <location>
        <begin position="190"/>
        <end position="271"/>
    </location>
</feature>
<dbReference type="AlphaFoldDB" id="A0A8J6JCP6"/>
<evidence type="ECO:0000256" key="9">
    <source>
        <dbReference type="ARBA" id="ARBA00038962"/>
    </source>
</evidence>
<dbReference type="Gene3D" id="3.40.50.720">
    <property type="entry name" value="NAD(P)-binding Rossmann-like Domain"/>
    <property type="match status" value="1"/>
</dbReference>
<dbReference type="InterPro" id="IPR036291">
    <property type="entry name" value="NAD(P)-bd_dom_sf"/>
</dbReference>
<keyword evidence="7" id="KW-0560">Oxidoreductase</keyword>
<evidence type="ECO:0000313" key="15">
    <source>
        <dbReference type="Proteomes" id="UP000661435"/>
    </source>
</evidence>
<dbReference type="SUPFAM" id="SSF48179">
    <property type="entry name" value="6-phosphogluconate dehydrogenase C-terminal domain-like"/>
    <property type="match status" value="1"/>
</dbReference>
<comment type="subcellular location">
    <subcellularLocation>
        <location evidence="1">Cytoplasm</location>
    </subcellularLocation>
</comment>
<dbReference type="GO" id="GO:0050104">
    <property type="term" value="F:L-gulonate 3-dehydrogenase activity"/>
    <property type="evidence" value="ECO:0007669"/>
    <property type="project" value="UniProtKB-EC"/>
</dbReference>
<dbReference type="SUPFAM" id="SSF51735">
    <property type="entry name" value="NAD(P)-binding Rossmann-fold domains"/>
    <property type="match status" value="1"/>
</dbReference>
<dbReference type="RefSeq" id="WP_186906269.1">
    <property type="nucleotide sequence ID" value="NZ_JACOPP010000001.1"/>
</dbReference>
<accession>A0A8J6JCP6</accession>
<evidence type="ECO:0000256" key="6">
    <source>
        <dbReference type="ARBA" id="ARBA00022553"/>
    </source>
</evidence>
<dbReference type="GO" id="GO:0006631">
    <property type="term" value="P:fatty acid metabolic process"/>
    <property type="evidence" value="ECO:0007669"/>
    <property type="project" value="InterPro"/>
</dbReference>
<evidence type="ECO:0000259" key="13">
    <source>
        <dbReference type="Pfam" id="PF02737"/>
    </source>
</evidence>
<evidence type="ECO:0000256" key="7">
    <source>
        <dbReference type="ARBA" id="ARBA00023002"/>
    </source>
</evidence>
<protein>
    <recommendedName>
        <fullName evidence="10">L-gulonate 3-dehydrogenase</fullName>
        <ecNumber evidence="9">1.1.1.45</ecNumber>
    </recommendedName>
    <alternativeName>
        <fullName evidence="10">L-gulonate 3-dehydrogenase</fullName>
    </alternativeName>
</protein>
<dbReference type="Proteomes" id="UP000661435">
    <property type="component" value="Unassembled WGS sequence"/>
</dbReference>
<proteinExistence type="inferred from homology"/>
<dbReference type="PIRSF" id="PIRSF000105">
    <property type="entry name" value="HCDH"/>
    <property type="match status" value="1"/>
</dbReference>
<evidence type="ECO:0000256" key="4">
    <source>
        <dbReference type="ARBA" id="ARBA00011738"/>
    </source>
</evidence>
<comment type="subunit">
    <text evidence="4">Homodimer.</text>
</comment>
<feature type="domain" description="3-hydroxyacyl-CoA dehydrogenase NAD binding" evidence="13">
    <location>
        <begin position="9"/>
        <end position="186"/>
    </location>
</feature>
<keyword evidence="15" id="KW-1185">Reference proteome</keyword>
<dbReference type="InterPro" id="IPR008927">
    <property type="entry name" value="6-PGluconate_DH-like_C_sf"/>
</dbReference>
<dbReference type="EMBL" id="JACOPP010000001">
    <property type="protein sequence ID" value="MBC5732370.1"/>
    <property type="molecule type" value="Genomic_DNA"/>
</dbReference>
<keyword evidence="5" id="KW-0963">Cytoplasm</keyword>
<dbReference type="PANTHER" id="PTHR48075:SF1">
    <property type="entry name" value="LAMBDA-CRYSTALLIN HOMOLOG"/>
    <property type="match status" value="1"/>
</dbReference>
<dbReference type="Pfam" id="PF00725">
    <property type="entry name" value="3HCDH"/>
    <property type="match status" value="1"/>
</dbReference>
<dbReference type="InterPro" id="IPR022694">
    <property type="entry name" value="3-OHacyl-CoA_DH"/>
</dbReference>
<dbReference type="Pfam" id="PF02737">
    <property type="entry name" value="3HCDH_N"/>
    <property type="match status" value="1"/>
</dbReference>
<sequence>MKTQEIQRIACLGTGVIGASWCTNFVMKGYEAVLYDISDEQLASGRQKVADNLAFLVEKACMTREAAGQALDRVRCTTSMEEALCGVQLVQESVPERYEIKQAVLAQVDEFAGDRVIYASSTSGLLISEIAKLSQYPERCIGAHPYNPPHLIPLVELVGPAGSEAAVETARQFYTLLGKEPVVLHQEVPGFIANRIQTAVAREIIDLVVRGVCSVEDADKALTFGPGIRWAIMGQNLLYQLGNPKGIKGLYANVGGGKNKKSWLEDMARWTTYPEDWPDMAQAGVEEAMARRPAQLGNTNESLARYRDEMLLEILKLHHKL</sequence>
<gene>
    <name evidence="14" type="ORF">H8S57_01340</name>
</gene>
<evidence type="ECO:0000256" key="11">
    <source>
        <dbReference type="PIRSR" id="PIRSR000105-1"/>
    </source>
</evidence>
<evidence type="ECO:0000313" key="14">
    <source>
        <dbReference type="EMBL" id="MBC5732370.1"/>
    </source>
</evidence>
<keyword evidence="6" id="KW-0597">Phosphoprotein</keyword>
<evidence type="ECO:0000256" key="1">
    <source>
        <dbReference type="ARBA" id="ARBA00004496"/>
    </source>
</evidence>
<dbReference type="GO" id="GO:0005737">
    <property type="term" value="C:cytoplasm"/>
    <property type="evidence" value="ECO:0007669"/>
    <property type="project" value="UniProtKB-SubCell"/>
</dbReference>
<evidence type="ECO:0000256" key="10">
    <source>
        <dbReference type="ARBA" id="ARBA00042709"/>
    </source>
</evidence>
<keyword evidence="8" id="KW-0520">NAD</keyword>
<evidence type="ECO:0000256" key="2">
    <source>
        <dbReference type="ARBA" id="ARBA00005086"/>
    </source>
</evidence>
<reference evidence="14" key="1">
    <citation type="submission" date="2020-08" db="EMBL/GenBank/DDBJ databases">
        <title>Genome public.</title>
        <authorList>
            <person name="Liu C."/>
            <person name="Sun Q."/>
        </authorList>
    </citation>
    <scope>NUCLEOTIDE SEQUENCE</scope>
    <source>
        <strain evidence="14">NSJ-51</strain>
    </source>
</reference>
<comment type="caution">
    <text evidence="14">The sequence shown here is derived from an EMBL/GenBank/DDBJ whole genome shotgun (WGS) entry which is preliminary data.</text>
</comment>
<dbReference type="PANTHER" id="PTHR48075">
    <property type="entry name" value="3-HYDROXYACYL-COA DEHYDROGENASE FAMILY PROTEIN"/>
    <property type="match status" value="1"/>
</dbReference>
<comment type="similarity">
    <text evidence="3">Belongs to the 3-hydroxyacyl-CoA dehydrogenase family.</text>
</comment>
<organism evidence="14 15">
    <name type="scientific">Lawsonibacter hominis</name>
    <dbReference type="NCBI Taxonomy" id="2763053"/>
    <lineage>
        <taxon>Bacteria</taxon>
        <taxon>Bacillati</taxon>
        <taxon>Bacillota</taxon>
        <taxon>Clostridia</taxon>
        <taxon>Eubacteriales</taxon>
        <taxon>Oscillospiraceae</taxon>
        <taxon>Lawsonibacter</taxon>
    </lineage>
</organism>
<dbReference type="GO" id="GO:0070403">
    <property type="term" value="F:NAD+ binding"/>
    <property type="evidence" value="ECO:0007669"/>
    <property type="project" value="InterPro"/>
</dbReference>
<comment type="pathway">
    <text evidence="2">Lipid metabolism; butanoate metabolism.</text>
</comment>
<name>A0A8J6JCP6_9FIRM</name>
<feature type="site" description="Important for catalytic activity" evidence="11">
    <location>
        <position position="144"/>
    </location>
</feature>
<evidence type="ECO:0000259" key="12">
    <source>
        <dbReference type="Pfam" id="PF00725"/>
    </source>
</evidence>
<dbReference type="InterPro" id="IPR006108">
    <property type="entry name" value="3HC_DH_C"/>
</dbReference>
<dbReference type="Gene3D" id="1.10.1040.10">
    <property type="entry name" value="N-(1-d-carboxylethyl)-l-norvaline Dehydrogenase, domain 2"/>
    <property type="match status" value="1"/>
</dbReference>
<evidence type="ECO:0000256" key="5">
    <source>
        <dbReference type="ARBA" id="ARBA00022490"/>
    </source>
</evidence>
<dbReference type="EC" id="1.1.1.45" evidence="9"/>
<dbReference type="InterPro" id="IPR006176">
    <property type="entry name" value="3-OHacyl-CoA_DH_NAD-bd"/>
</dbReference>